<sequence length="698" mass="77321">MAGPSVGVGHVLCCICGAVTPPHPRNKCLSCLQDEIDLSSRVCRTFVVDRCRQCGRFKDSQGKWLSCELESRELLALCLKRIRGLKSLSRISDCRWLYSEPHSNKLLLRLTARADVLEGKAEVEQSFNVSGLVHNMQCDECKQAFTPHAGWGARVQVRQRCDHKRTFLFLEQLLLQQQHLLQKLLRVVQRRDGLDFYFPNKQAAASFVSFCSSRLPCSSRSSKQLISHDCNSNTYFYKHTVYVELPAICRDDLVYIPAKKAQDSFGGFPSLSLCTRVSSTLHLTDPFSGRHLDMAADVYFRDTFKPICTRKHLSHFLIVAVTPLQQTQQKQPQQKQQHGRRHQRQQNKQQQQQEAAAGDDAMTVDTSAEAGGAGTGRTLDSATKSSSSGSSNLVEVELLRCSASGVPEGEPLTTVSHLGALLHAGDFAAGYDLQRINLSGFVDDCLDRDLHWSTSSSSSSGGCGQQEGLAGAPWPVMLVKRHYPFRKTGRRQWVLRTLQKHEEDGTGIDEDGEVVGAPQGPEGSAEGTPLRVHGMHSRKRRGASQRRGAAAAEDEDMEEFRKDLEDDAELRKQVLLYKDPRISYTKATGAAKIRVGSSSTSSKQQQGLKRREANKARKLAEAHDRARQEQQQEREGDEGDSAQSDSEPDAGSGPIIDISELLEGLSLEDLEPVKLGQGNILRSADQGPQPPSYEEDTL</sequence>
<evidence type="ECO:0000259" key="10">
    <source>
        <dbReference type="Pfam" id="PF04981"/>
    </source>
</evidence>
<dbReference type="GO" id="GO:0005737">
    <property type="term" value="C:cytoplasm"/>
    <property type="evidence" value="ECO:0007669"/>
    <property type="project" value="UniProtKB-SubCell"/>
</dbReference>
<feature type="region of interest" description="Disordered" evidence="9">
    <location>
        <begin position="502"/>
        <end position="560"/>
    </location>
</feature>
<evidence type="ECO:0000313" key="14">
    <source>
        <dbReference type="Proteomes" id="UP000030747"/>
    </source>
</evidence>
<reference evidence="13" key="2">
    <citation type="submission" date="2013-10" db="EMBL/GenBank/DDBJ databases">
        <authorList>
            <person name="Aslett M."/>
        </authorList>
    </citation>
    <scope>NUCLEOTIDE SEQUENCE [LARGE SCALE GENOMIC DNA]</scope>
    <source>
        <strain evidence="13">Houghton</strain>
    </source>
</reference>
<feature type="compositionally biased region" description="Low complexity" evidence="9">
    <location>
        <begin position="597"/>
        <end position="606"/>
    </location>
</feature>
<dbReference type="Proteomes" id="UP000030747">
    <property type="component" value="Unassembled WGS sequence"/>
</dbReference>
<dbReference type="OMA" id="WEVVIVK"/>
<evidence type="ECO:0000256" key="2">
    <source>
        <dbReference type="ARBA" id="ARBA00004496"/>
    </source>
</evidence>
<evidence type="ECO:0000256" key="7">
    <source>
        <dbReference type="ARBA" id="ARBA00022927"/>
    </source>
</evidence>
<proteinExistence type="inferred from homology"/>
<keyword evidence="7" id="KW-0653">Protein transport</keyword>
<organism evidence="13 14">
    <name type="scientific">Eimeria tenella</name>
    <name type="common">Coccidian parasite</name>
    <dbReference type="NCBI Taxonomy" id="5802"/>
    <lineage>
        <taxon>Eukaryota</taxon>
        <taxon>Sar</taxon>
        <taxon>Alveolata</taxon>
        <taxon>Apicomplexa</taxon>
        <taxon>Conoidasida</taxon>
        <taxon>Coccidia</taxon>
        <taxon>Eucoccidiorida</taxon>
        <taxon>Eimeriorina</taxon>
        <taxon>Eimeriidae</taxon>
        <taxon>Eimeria</taxon>
    </lineage>
</organism>
<dbReference type="PANTHER" id="PTHR12746">
    <property type="entry name" value="NONSENSE-MEDIATED MRNA DECAY PROTEIN 3"/>
    <property type="match status" value="1"/>
</dbReference>
<feature type="compositionally biased region" description="Basic residues" evidence="9">
    <location>
        <begin position="533"/>
        <end position="544"/>
    </location>
</feature>
<evidence type="ECO:0000256" key="5">
    <source>
        <dbReference type="ARBA" id="ARBA00022448"/>
    </source>
</evidence>
<feature type="compositionally biased region" description="Basic and acidic residues" evidence="9">
    <location>
        <begin position="609"/>
        <end position="634"/>
    </location>
</feature>
<dbReference type="GeneID" id="25252032"/>
<feature type="compositionally biased region" description="Low complexity" evidence="9">
    <location>
        <begin position="325"/>
        <end position="336"/>
    </location>
</feature>
<keyword evidence="6" id="KW-0963">Cytoplasm</keyword>
<keyword evidence="5" id="KW-0813">Transport</keyword>
<gene>
    <name evidence="13" type="ORF">ETH_00014375</name>
</gene>
<dbReference type="VEuPathDB" id="ToxoDB:ETH2_0515900"/>
<dbReference type="InterPro" id="IPR007064">
    <property type="entry name" value="Nmd3_N"/>
</dbReference>
<accession>U6KW66</accession>
<feature type="region of interest" description="Disordered" evidence="9">
    <location>
        <begin position="678"/>
        <end position="698"/>
    </location>
</feature>
<evidence type="ECO:0000259" key="12">
    <source>
        <dbReference type="Pfam" id="PF21193"/>
    </source>
</evidence>
<dbReference type="Pfam" id="PF21192">
    <property type="entry name" value="OB_NMD3"/>
    <property type="match status" value="1"/>
</dbReference>
<evidence type="ECO:0000313" key="13">
    <source>
        <dbReference type="EMBL" id="CDJ42211.1"/>
    </source>
</evidence>
<feature type="domain" description="Nmd3 N-terminal" evidence="10">
    <location>
        <begin position="13"/>
        <end position="245"/>
    </location>
</feature>
<comment type="similarity">
    <text evidence="3">Belongs to the NMD3 family.</text>
</comment>
<reference evidence="13" key="1">
    <citation type="submission" date="2013-10" db="EMBL/GenBank/DDBJ databases">
        <title>Genomic analysis of the causative agents of coccidiosis in chickens.</title>
        <authorList>
            <person name="Reid A.J."/>
            <person name="Blake D."/>
            <person name="Billington K."/>
            <person name="Browne H."/>
            <person name="Dunn M."/>
            <person name="Hung S."/>
            <person name="Kawahara F."/>
            <person name="Miranda-Saavedra D."/>
            <person name="Mourier T."/>
            <person name="Nagra H."/>
            <person name="Otto T.D."/>
            <person name="Rawlings N."/>
            <person name="Sanchez A."/>
            <person name="Sanders M."/>
            <person name="Subramaniam C."/>
            <person name="Tay Y."/>
            <person name="Dear P."/>
            <person name="Doerig C."/>
            <person name="Gruber A."/>
            <person name="Parkinson J."/>
            <person name="Shirley M."/>
            <person name="Wan K.L."/>
            <person name="Berriman M."/>
            <person name="Tomley F."/>
            <person name="Pain A."/>
        </authorList>
    </citation>
    <scope>NUCLEOTIDE SEQUENCE [LARGE SCALE GENOMIC DNA]</scope>
    <source>
        <strain evidence="13">Houghton</strain>
    </source>
</reference>
<feature type="region of interest" description="Disordered" evidence="9">
    <location>
        <begin position="590"/>
        <end position="660"/>
    </location>
</feature>
<dbReference type="EMBL" id="HG675701">
    <property type="protein sequence ID" value="CDJ42211.1"/>
    <property type="molecule type" value="Genomic_DNA"/>
</dbReference>
<comment type="subcellular location">
    <subcellularLocation>
        <location evidence="2">Cytoplasm</location>
    </subcellularLocation>
    <subcellularLocation>
        <location evidence="1">Nucleus</location>
    </subcellularLocation>
</comment>
<dbReference type="GO" id="GO:0043023">
    <property type="term" value="F:ribosomal large subunit binding"/>
    <property type="evidence" value="ECO:0007669"/>
    <property type="project" value="InterPro"/>
</dbReference>
<dbReference type="Pfam" id="PF21193">
    <property type="entry name" value="NMD_SH3"/>
    <property type="match status" value="1"/>
</dbReference>
<dbReference type="Pfam" id="PF04981">
    <property type="entry name" value="NMD3"/>
    <property type="match status" value="1"/>
</dbReference>
<evidence type="ECO:0000256" key="4">
    <source>
        <dbReference type="ARBA" id="ARBA00017035"/>
    </source>
</evidence>
<evidence type="ECO:0000256" key="8">
    <source>
        <dbReference type="ARBA" id="ARBA00023242"/>
    </source>
</evidence>
<name>U6KW66_EIMTE</name>
<dbReference type="GO" id="GO:0015031">
    <property type="term" value="P:protein transport"/>
    <property type="evidence" value="ECO:0007669"/>
    <property type="project" value="UniProtKB-KW"/>
</dbReference>
<feature type="domain" description="60S ribosomal export protein NMD3 SH3" evidence="12">
    <location>
        <begin position="248"/>
        <end position="295"/>
    </location>
</feature>
<protein>
    <recommendedName>
        <fullName evidence="4">60S ribosomal export protein NMD3</fullName>
    </recommendedName>
</protein>
<evidence type="ECO:0000256" key="9">
    <source>
        <dbReference type="SAM" id="MobiDB-lite"/>
    </source>
</evidence>
<keyword evidence="8" id="KW-0539">Nucleus</keyword>
<keyword evidence="14" id="KW-1185">Reference proteome</keyword>
<evidence type="ECO:0000256" key="3">
    <source>
        <dbReference type="ARBA" id="ARBA00009794"/>
    </source>
</evidence>
<dbReference type="InterPro" id="IPR048898">
    <property type="entry name" value="OB_NMD3"/>
</dbReference>
<evidence type="ECO:0000259" key="11">
    <source>
        <dbReference type="Pfam" id="PF21192"/>
    </source>
</evidence>
<evidence type="ECO:0000256" key="6">
    <source>
        <dbReference type="ARBA" id="ARBA00022490"/>
    </source>
</evidence>
<dbReference type="VEuPathDB" id="ToxoDB:ETH_00014375"/>
<dbReference type="InterPro" id="IPR039768">
    <property type="entry name" value="Nmd3"/>
</dbReference>
<feature type="domain" description="60S ribosomal export protein NMD3 OB-fold" evidence="11">
    <location>
        <begin position="379"/>
        <end position="438"/>
    </location>
</feature>
<dbReference type="OrthoDB" id="348736at2759"/>
<dbReference type="GO" id="GO:0000055">
    <property type="term" value="P:ribosomal large subunit export from nucleus"/>
    <property type="evidence" value="ECO:0007669"/>
    <property type="project" value="TreeGrafter"/>
</dbReference>
<dbReference type="AlphaFoldDB" id="U6KW66"/>
<evidence type="ECO:0000256" key="1">
    <source>
        <dbReference type="ARBA" id="ARBA00004123"/>
    </source>
</evidence>
<dbReference type="GO" id="GO:0005634">
    <property type="term" value="C:nucleus"/>
    <property type="evidence" value="ECO:0007669"/>
    <property type="project" value="UniProtKB-SubCell"/>
</dbReference>
<dbReference type="RefSeq" id="XP_013232961.1">
    <property type="nucleotide sequence ID" value="XM_013377507.1"/>
</dbReference>
<dbReference type="PANTHER" id="PTHR12746:SF2">
    <property type="entry name" value="60S RIBOSOMAL EXPORT PROTEIN NMD3"/>
    <property type="match status" value="1"/>
</dbReference>
<dbReference type="InterPro" id="IPR048899">
    <property type="entry name" value="NMD_SH3"/>
</dbReference>
<feature type="region of interest" description="Disordered" evidence="9">
    <location>
        <begin position="325"/>
        <end position="389"/>
    </location>
</feature>